<dbReference type="PANTHER" id="PTHR11552:SF227">
    <property type="entry name" value="GLUCOSE DEHYDROGENASE [FAD, QUINONE]-LIKE PROTEIN"/>
    <property type="match status" value="1"/>
</dbReference>
<gene>
    <name evidence="2" type="ORF">WN51_10510</name>
</gene>
<evidence type="ECO:0000313" key="2">
    <source>
        <dbReference type="EMBL" id="KOX67443.1"/>
    </source>
</evidence>
<dbReference type="STRING" id="166423.A0A0M8ZQ95"/>
<dbReference type="SUPFAM" id="SSF54373">
    <property type="entry name" value="FAD-linked reductases, C-terminal domain"/>
    <property type="match status" value="1"/>
</dbReference>
<dbReference type="EMBL" id="KQ436115">
    <property type="protein sequence ID" value="KOX67443.1"/>
    <property type="molecule type" value="Genomic_DNA"/>
</dbReference>
<dbReference type="Proteomes" id="UP000053105">
    <property type="component" value="Unassembled WGS sequence"/>
</dbReference>
<evidence type="ECO:0000259" key="1">
    <source>
        <dbReference type="Pfam" id="PF05199"/>
    </source>
</evidence>
<keyword evidence="3" id="KW-1185">Reference proteome</keyword>
<dbReference type="InterPro" id="IPR007867">
    <property type="entry name" value="GMC_OxRtase_C"/>
</dbReference>
<proteinExistence type="predicted"/>
<organism evidence="2 3">
    <name type="scientific">Melipona quadrifasciata</name>
    <dbReference type="NCBI Taxonomy" id="166423"/>
    <lineage>
        <taxon>Eukaryota</taxon>
        <taxon>Metazoa</taxon>
        <taxon>Ecdysozoa</taxon>
        <taxon>Arthropoda</taxon>
        <taxon>Hexapoda</taxon>
        <taxon>Insecta</taxon>
        <taxon>Pterygota</taxon>
        <taxon>Neoptera</taxon>
        <taxon>Endopterygota</taxon>
        <taxon>Hymenoptera</taxon>
        <taxon>Apocrita</taxon>
        <taxon>Aculeata</taxon>
        <taxon>Apoidea</taxon>
        <taxon>Anthophila</taxon>
        <taxon>Apidae</taxon>
        <taxon>Melipona</taxon>
    </lineage>
</organism>
<dbReference type="PANTHER" id="PTHR11552">
    <property type="entry name" value="GLUCOSE-METHANOL-CHOLINE GMC OXIDOREDUCTASE"/>
    <property type="match status" value="1"/>
</dbReference>
<dbReference type="OrthoDB" id="269227at2759"/>
<name>A0A0M8ZQ95_9HYME</name>
<dbReference type="InterPro" id="IPR012132">
    <property type="entry name" value="GMC_OxRdtase"/>
</dbReference>
<evidence type="ECO:0000313" key="3">
    <source>
        <dbReference type="Proteomes" id="UP000053105"/>
    </source>
</evidence>
<sequence>MPNIVSGNANAPVIMIGEKASDMIKEFWTKDNSEFSIHIMGHSTNHIGSLTPTFIVNETVWYTEKQLYNVYDILNYTIFGKGRLTVLSSLETLGYVNTKYANASDDFPDLGLYSFVGSFNTDNGRNLWRVLGLKRETYEALFNKRDENGTNSWTVLPMLLRPKSRGVIELRSDDPFDHPLIYPNYLDHPLDVATLVEAMKFIIELSKTAPLKRYGSEVNPIPFPGCENTPEWALPRIQRLWWILSFEYTE</sequence>
<accession>A0A0M8ZQ95</accession>
<protein>
    <submittedName>
        <fullName evidence="2">Glucose dehydrogenase [acceptor]</fullName>
    </submittedName>
</protein>
<dbReference type="Gene3D" id="3.30.560.10">
    <property type="entry name" value="Glucose Oxidase, domain 3"/>
    <property type="match status" value="1"/>
</dbReference>
<dbReference type="Pfam" id="PF05199">
    <property type="entry name" value="GMC_oxred_C"/>
    <property type="match status" value="1"/>
</dbReference>
<dbReference type="GO" id="GO:0050660">
    <property type="term" value="F:flavin adenine dinucleotide binding"/>
    <property type="evidence" value="ECO:0007669"/>
    <property type="project" value="InterPro"/>
</dbReference>
<reference evidence="2 3" key="1">
    <citation type="submission" date="2015-07" db="EMBL/GenBank/DDBJ databases">
        <title>The genome of Melipona quadrifasciata.</title>
        <authorList>
            <person name="Pan H."/>
            <person name="Kapheim K."/>
        </authorList>
    </citation>
    <scope>NUCLEOTIDE SEQUENCE [LARGE SCALE GENOMIC DNA]</scope>
    <source>
        <strain evidence="2">0111107301</strain>
        <tissue evidence="2">Whole body</tissue>
    </source>
</reference>
<feature type="domain" description="Glucose-methanol-choline oxidoreductase C-terminal" evidence="1">
    <location>
        <begin position="162"/>
        <end position="231"/>
    </location>
</feature>
<dbReference type="GO" id="GO:0016614">
    <property type="term" value="F:oxidoreductase activity, acting on CH-OH group of donors"/>
    <property type="evidence" value="ECO:0007669"/>
    <property type="project" value="InterPro"/>
</dbReference>
<dbReference type="AlphaFoldDB" id="A0A0M8ZQ95"/>